<feature type="region of interest" description="Disordered" evidence="1">
    <location>
        <begin position="1"/>
        <end position="45"/>
    </location>
</feature>
<dbReference type="EMBL" id="JADNYJ010000004">
    <property type="protein sequence ID" value="KAF8911511.1"/>
    <property type="molecule type" value="Genomic_DNA"/>
</dbReference>
<feature type="compositionally biased region" description="Low complexity" evidence="1">
    <location>
        <begin position="36"/>
        <end position="45"/>
    </location>
</feature>
<dbReference type="AlphaFoldDB" id="A0A9P5P1Z2"/>
<evidence type="ECO:0000256" key="1">
    <source>
        <dbReference type="SAM" id="MobiDB-lite"/>
    </source>
</evidence>
<comment type="caution">
    <text evidence="2">The sequence shown here is derived from an EMBL/GenBank/DDBJ whole genome shotgun (WGS) entry which is preliminary data.</text>
</comment>
<reference evidence="2" key="1">
    <citation type="submission" date="2020-11" db="EMBL/GenBank/DDBJ databases">
        <authorList>
            <consortium name="DOE Joint Genome Institute"/>
            <person name="Ahrendt S."/>
            <person name="Riley R."/>
            <person name="Andreopoulos W."/>
            <person name="LaButti K."/>
            <person name="Pangilinan J."/>
            <person name="Ruiz-duenas F.J."/>
            <person name="Barrasa J.M."/>
            <person name="Sanchez-Garcia M."/>
            <person name="Camarero S."/>
            <person name="Miyauchi S."/>
            <person name="Serrano A."/>
            <person name="Linde D."/>
            <person name="Babiker R."/>
            <person name="Drula E."/>
            <person name="Ayuso-Fernandez I."/>
            <person name="Pacheco R."/>
            <person name="Padilla G."/>
            <person name="Ferreira P."/>
            <person name="Barriuso J."/>
            <person name="Kellner H."/>
            <person name="Castanera R."/>
            <person name="Alfaro M."/>
            <person name="Ramirez L."/>
            <person name="Pisabarro A.G."/>
            <person name="Kuo A."/>
            <person name="Tritt A."/>
            <person name="Lipzen A."/>
            <person name="He G."/>
            <person name="Yan M."/>
            <person name="Ng V."/>
            <person name="Cullen D."/>
            <person name="Martin F."/>
            <person name="Rosso M.-N."/>
            <person name="Henrissat B."/>
            <person name="Hibbett D."/>
            <person name="Martinez A.T."/>
            <person name="Grigoriev I.V."/>
        </authorList>
    </citation>
    <scope>NUCLEOTIDE SEQUENCE</scope>
    <source>
        <strain evidence="2">AH 44721</strain>
    </source>
</reference>
<accession>A0A9P5P1Z2</accession>
<sequence>MSAARLSSPMPSIDGILEGNAESQAQNSAVHEGVDASSSTPTPASLLPTAIPLHLMKTMGHRDNDIEKEEVEVFSFVLGFPDGTDPDKDAKPNTEDAQIIFEERREDKIAELQHKEEPQAPAHWFEVYSVSGYSVST</sequence>
<gene>
    <name evidence="2" type="ORF">CPB84DRAFT_1842016</name>
</gene>
<organism evidence="2 3">
    <name type="scientific">Gymnopilus junonius</name>
    <name type="common">Spectacular rustgill mushroom</name>
    <name type="synonym">Gymnopilus spectabilis subsp. junonius</name>
    <dbReference type="NCBI Taxonomy" id="109634"/>
    <lineage>
        <taxon>Eukaryota</taxon>
        <taxon>Fungi</taxon>
        <taxon>Dikarya</taxon>
        <taxon>Basidiomycota</taxon>
        <taxon>Agaricomycotina</taxon>
        <taxon>Agaricomycetes</taxon>
        <taxon>Agaricomycetidae</taxon>
        <taxon>Agaricales</taxon>
        <taxon>Agaricineae</taxon>
        <taxon>Hymenogastraceae</taxon>
        <taxon>Gymnopilus</taxon>
    </lineage>
</organism>
<dbReference type="Proteomes" id="UP000724874">
    <property type="component" value="Unassembled WGS sequence"/>
</dbReference>
<protein>
    <submittedName>
        <fullName evidence="2">Uncharacterized protein</fullName>
    </submittedName>
</protein>
<keyword evidence="3" id="KW-1185">Reference proteome</keyword>
<evidence type="ECO:0000313" key="2">
    <source>
        <dbReference type="EMBL" id="KAF8911511.1"/>
    </source>
</evidence>
<name>A0A9P5P1Z2_GYMJU</name>
<proteinExistence type="predicted"/>
<evidence type="ECO:0000313" key="3">
    <source>
        <dbReference type="Proteomes" id="UP000724874"/>
    </source>
</evidence>